<dbReference type="InterPro" id="IPR021517">
    <property type="entry name" value="DUF3180"/>
</dbReference>
<evidence type="ECO:0000256" key="1">
    <source>
        <dbReference type="SAM" id="MobiDB-lite"/>
    </source>
</evidence>
<feature type="transmembrane region" description="Helical" evidence="2">
    <location>
        <begin position="105"/>
        <end position="124"/>
    </location>
</feature>
<dbReference type="Proteomes" id="UP001499854">
    <property type="component" value="Unassembled WGS sequence"/>
</dbReference>
<feature type="compositionally biased region" description="Polar residues" evidence="1">
    <location>
        <begin position="176"/>
        <end position="188"/>
    </location>
</feature>
<feature type="transmembrane region" description="Helical" evidence="2">
    <location>
        <begin position="136"/>
        <end position="157"/>
    </location>
</feature>
<name>A0ABP5E017_9ACTN</name>
<dbReference type="RefSeq" id="WP_344660545.1">
    <property type="nucleotide sequence ID" value="NZ_BAAAQM010000042.1"/>
</dbReference>
<gene>
    <name evidence="3" type="ORF">GCM10009838_60350</name>
</gene>
<keyword evidence="2" id="KW-0812">Transmembrane</keyword>
<evidence type="ECO:0000313" key="3">
    <source>
        <dbReference type="EMBL" id="GAA1989361.1"/>
    </source>
</evidence>
<sequence>MKPTRPLALVTAFLVTGALSYGGVQLWSHYGTPPGVPASAPLTPAILAAIILATALAFRSRLKAQREAVRRTVEGEPAPPILPGQRPAKPVDPLQAARAVMFAKASSMVGAIVSGVYAGYAVYLLGNLDIDVYRSRAVVCGVTVLAGVALVAAALYLEYVLRVPPSGPEDGLPKNGNKTSSPPRSGSASVRKRPEGTYPVRRTGAGH</sequence>
<evidence type="ECO:0000256" key="2">
    <source>
        <dbReference type="SAM" id="Phobius"/>
    </source>
</evidence>
<keyword evidence="4" id="KW-1185">Reference proteome</keyword>
<feature type="transmembrane region" description="Helical" evidence="2">
    <location>
        <begin position="38"/>
        <end position="58"/>
    </location>
</feature>
<proteinExistence type="predicted"/>
<dbReference type="Pfam" id="PF11377">
    <property type="entry name" value="DUF3180"/>
    <property type="match status" value="1"/>
</dbReference>
<evidence type="ECO:0008006" key="5">
    <source>
        <dbReference type="Google" id="ProtNLM"/>
    </source>
</evidence>
<evidence type="ECO:0000313" key="4">
    <source>
        <dbReference type="Proteomes" id="UP001499854"/>
    </source>
</evidence>
<reference evidence="4" key="1">
    <citation type="journal article" date="2019" name="Int. J. Syst. Evol. Microbiol.">
        <title>The Global Catalogue of Microorganisms (GCM) 10K type strain sequencing project: providing services to taxonomists for standard genome sequencing and annotation.</title>
        <authorList>
            <consortium name="The Broad Institute Genomics Platform"/>
            <consortium name="The Broad Institute Genome Sequencing Center for Infectious Disease"/>
            <person name="Wu L."/>
            <person name="Ma J."/>
        </authorList>
    </citation>
    <scope>NUCLEOTIDE SEQUENCE [LARGE SCALE GENOMIC DNA]</scope>
    <source>
        <strain evidence="4">JCM 16013</strain>
    </source>
</reference>
<comment type="caution">
    <text evidence="3">The sequence shown here is derived from an EMBL/GenBank/DDBJ whole genome shotgun (WGS) entry which is preliminary data.</text>
</comment>
<keyword evidence="2" id="KW-0472">Membrane</keyword>
<protein>
    <recommendedName>
        <fullName evidence="5">DUF3180 domain-containing protein</fullName>
    </recommendedName>
</protein>
<organism evidence="3 4">
    <name type="scientific">Catenulispora subtropica</name>
    <dbReference type="NCBI Taxonomy" id="450798"/>
    <lineage>
        <taxon>Bacteria</taxon>
        <taxon>Bacillati</taxon>
        <taxon>Actinomycetota</taxon>
        <taxon>Actinomycetes</taxon>
        <taxon>Catenulisporales</taxon>
        <taxon>Catenulisporaceae</taxon>
        <taxon>Catenulispora</taxon>
    </lineage>
</organism>
<feature type="region of interest" description="Disordered" evidence="1">
    <location>
        <begin position="167"/>
        <end position="207"/>
    </location>
</feature>
<keyword evidence="2" id="KW-1133">Transmembrane helix</keyword>
<accession>A0ABP5E017</accession>
<dbReference type="EMBL" id="BAAAQM010000042">
    <property type="protein sequence ID" value="GAA1989361.1"/>
    <property type="molecule type" value="Genomic_DNA"/>
</dbReference>